<proteinExistence type="predicted"/>
<evidence type="ECO:0000313" key="2">
    <source>
        <dbReference type="Proteomes" id="UP000712600"/>
    </source>
</evidence>
<protein>
    <submittedName>
        <fullName evidence="1">Uncharacterized protein</fullName>
    </submittedName>
</protein>
<gene>
    <name evidence="1" type="ORF">F2Q69_00015867</name>
</gene>
<accession>A0A8S9R3R9</accession>
<dbReference type="EMBL" id="QGKX02000996">
    <property type="protein sequence ID" value="KAF3555881.1"/>
    <property type="molecule type" value="Genomic_DNA"/>
</dbReference>
<comment type="caution">
    <text evidence="1">The sequence shown here is derived from an EMBL/GenBank/DDBJ whole genome shotgun (WGS) entry which is preliminary data.</text>
</comment>
<evidence type="ECO:0000313" key="1">
    <source>
        <dbReference type="EMBL" id="KAF3555881.1"/>
    </source>
</evidence>
<organism evidence="1 2">
    <name type="scientific">Brassica cretica</name>
    <name type="common">Mustard</name>
    <dbReference type="NCBI Taxonomy" id="69181"/>
    <lineage>
        <taxon>Eukaryota</taxon>
        <taxon>Viridiplantae</taxon>
        <taxon>Streptophyta</taxon>
        <taxon>Embryophyta</taxon>
        <taxon>Tracheophyta</taxon>
        <taxon>Spermatophyta</taxon>
        <taxon>Magnoliopsida</taxon>
        <taxon>eudicotyledons</taxon>
        <taxon>Gunneridae</taxon>
        <taxon>Pentapetalae</taxon>
        <taxon>rosids</taxon>
        <taxon>malvids</taxon>
        <taxon>Brassicales</taxon>
        <taxon>Brassicaceae</taxon>
        <taxon>Brassiceae</taxon>
        <taxon>Brassica</taxon>
    </lineage>
</organism>
<dbReference type="AlphaFoldDB" id="A0A8S9R3R9"/>
<dbReference type="Proteomes" id="UP000712600">
    <property type="component" value="Unassembled WGS sequence"/>
</dbReference>
<sequence>MHRTLSPPSLPATSSKCDDITSQASSSILTPCIGSRSSPSSPSIAVDLISSQTTGRWSSRLGFSSSAST</sequence>
<reference evidence="1" key="1">
    <citation type="submission" date="2019-12" db="EMBL/GenBank/DDBJ databases">
        <title>Genome sequencing and annotation of Brassica cretica.</title>
        <authorList>
            <person name="Studholme D.J."/>
            <person name="Sarris P."/>
        </authorList>
    </citation>
    <scope>NUCLEOTIDE SEQUENCE</scope>
    <source>
        <strain evidence="1">PFS-109/04</strain>
        <tissue evidence="1">Leaf</tissue>
    </source>
</reference>
<name>A0A8S9R3R9_BRACR</name>